<dbReference type="InterPro" id="IPR015422">
    <property type="entry name" value="PyrdxlP-dep_Trfase_small"/>
</dbReference>
<dbReference type="PROSITE" id="PS00600">
    <property type="entry name" value="AA_TRANSFER_CLASS_3"/>
    <property type="match status" value="1"/>
</dbReference>
<gene>
    <name evidence="12" type="ORF">Taro_003353</name>
</gene>
<comment type="cofactor">
    <cofactor evidence="1">
        <name>pyridoxal 5'-phosphate</name>
        <dbReference type="ChEBI" id="CHEBI:597326"/>
    </cofactor>
</comment>
<dbReference type="Pfam" id="PF00202">
    <property type="entry name" value="Aminotran_3"/>
    <property type="match status" value="1"/>
</dbReference>
<evidence type="ECO:0000256" key="10">
    <source>
        <dbReference type="RuleBase" id="RU003560"/>
    </source>
</evidence>
<comment type="pathway">
    <text evidence="2">Amino-acid biosynthesis; L-proline biosynthesis; L-glutamate 5-semialdehyde from L-ornithine: step 1/1.</text>
</comment>
<evidence type="ECO:0000256" key="11">
    <source>
        <dbReference type="SAM" id="MobiDB-lite"/>
    </source>
</evidence>
<dbReference type="FunFam" id="3.90.1150.10:FF:000152">
    <property type="entry name" value="Ornithine aminotransferase"/>
    <property type="match status" value="1"/>
</dbReference>
<dbReference type="GO" id="GO:0010121">
    <property type="term" value="P:L-arginine catabolic process to proline via ornithine"/>
    <property type="evidence" value="ECO:0007669"/>
    <property type="project" value="TreeGrafter"/>
</dbReference>
<keyword evidence="13" id="KW-1185">Reference proteome</keyword>
<dbReference type="InterPro" id="IPR050103">
    <property type="entry name" value="Class-III_PLP-dep_AT"/>
</dbReference>
<dbReference type="SUPFAM" id="SSF53383">
    <property type="entry name" value="PLP-dependent transferases"/>
    <property type="match status" value="1"/>
</dbReference>
<keyword evidence="6" id="KW-0808">Transferase</keyword>
<protein>
    <recommendedName>
        <fullName evidence="4">ornithine aminotransferase</fullName>
        <ecNumber evidence="4">2.6.1.13</ecNumber>
    </recommendedName>
    <alternativeName>
        <fullName evidence="9">Ornithine delta-aminotransferase</fullName>
    </alternativeName>
    <alternativeName>
        <fullName evidence="8">Ornithine--oxo-acid aminotransferase</fullName>
    </alternativeName>
</protein>
<dbReference type="PANTHER" id="PTHR11986">
    <property type="entry name" value="AMINOTRANSFERASE CLASS III"/>
    <property type="match status" value="1"/>
</dbReference>
<organism evidence="12 13">
    <name type="scientific">Colocasia esculenta</name>
    <name type="common">Wild taro</name>
    <name type="synonym">Arum esculentum</name>
    <dbReference type="NCBI Taxonomy" id="4460"/>
    <lineage>
        <taxon>Eukaryota</taxon>
        <taxon>Viridiplantae</taxon>
        <taxon>Streptophyta</taxon>
        <taxon>Embryophyta</taxon>
        <taxon>Tracheophyta</taxon>
        <taxon>Spermatophyta</taxon>
        <taxon>Magnoliopsida</taxon>
        <taxon>Liliopsida</taxon>
        <taxon>Araceae</taxon>
        <taxon>Aroideae</taxon>
        <taxon>Colocasieae</taxon>
        <taxon>Colocasia</taxon>
    </lineage>
</organism>
<dbReference type="OrthoDB" id="10261433at2759"/>
<keyword evidence="5" id="KW-0032">Aminotransferase</keyword>
<evidence type="ECO:0000313" key="13">
    <source>
        <dbReference type="Proteomes" id="UP000652761"/>
    </source>
</evidence>
<comment type="similarity">
    <text evidence="3 10">Belongs to the class-III pyridoxal-phosphate-dependent aminotransferase family.</text>
</comment>
<accession>A0A843TNE1</accession>
<dbReference type="UniPathway" id="UPA00098">
    <property type="reaction ID" value="UER00358"/>
</dbReference>
<evidence type="ECO:0000256" key="2">
    <source>
        <dbReference type="ARBA" id="ARBA00004998"/>
    </source>
</evidence>
<evidence type="ECO:0000256" key="1">
    <source>
        <dbReference type="ARBA" id="ARBA00001933"/>
    </source>
</evidence>
<dbReference type="AlphaFoldDB" id="A0A843TNE1"/>
<dbReference type="Gene3D" id="3.90.1150.10">
    <property type="entry name" value="Aspartate Aminotransferase, domain 1"/>
    <property type="match status" value="1"/>
</dbReference>
<evidence type="ECO:0000256" key="9">
    <source>
        <dbReference type="ARBA" id="ARBA00082395"/>
    </source>
</evidence>
<dbReference type="PIRSF" id="PIRSF000521">
    <property type="entry name" value="Transaminase_4ab_Lys_Orn"/>
    <property type="match status" value="1"/>
</dbReference>
<evidence type="ECO:0000256" key="7">
    <source>
        <dbReference type="ARBA" id="ARBA00022898"/>
    </source>
</evidence>
<dbReference type="EC" id="2.6.1.13" evidence="4"/>
<comment type="caution">
    <text evidence="12">The sequence shown here is derived from an EMBL/GenBank/DDBJ whole genome shotgun (WGS) entry which is preliminary data.</text>
</comment>
<evidence type="ECO:0000256" key="5">
    <source>
        <dbReference type="ARBA" id="ARBA00022576"/>
    </source>
</evidence>
<dbReference type="GO" id="GO:0055129">
    <property type="term" value="P:L-proline biosynthetic process"/>
    <property type="evidence" value="ECO:0007669"/>
    <property type="project" value="UniProtKB-UniPathway"/>
</dbReference>
<dbReference type="InterPro" id="IPR015424">
    <property type="entry name" value="PyrdxlP-dep_Trfase"/>
</dbReference>
<evidence type="ECO:0000256" key="8">
    <source>
        <dbReference type="ARBA" id="ARBA00030587"/>
    </source>
</evidence>
<dbReference type="InterPro" id="IPR049704">
    <property type="entry name" value="Aminotrans_3_PPA_site"/>
</dbReference>
<dbReference type="GO" id="GO:0019544">
    <property type="term" value="P:L-arginine catabolic process to L-glutamate"/>
    <property type="evidence" value="ECO:0007669"/>
    <property type="project" value="TreeGrafter"/>
</dbReference>
<evidence type="ECO:0000256" key="4">
    <source>
        <dbReference type="ARBA" id="ARBA00012924"/>
    </source>
</evidence>
<dbReference type="Gene3D" id="3.40.640.10">
    <property type="entry name" value="Type I PLP-dependent aspartate aminotransferase-like (Major domain)"/>
    <property type="match status" value="1"/>
</dbReference>
<evidence type="ECO:0000256" key="3">
    <source>
        <dbReference type="ARBA" id="ARBA00008954"/>
    </source>
</evidence>
<dbReference type="PANTHER" id="PTHR11986:SF18">
    <property type="entry name" value="ORNITHINE AMINOTRANSFERASE, MITOCHONDRIAL"/>
    <property type="match status" value="1"/>
</dbReference>
<dbReference type="FunFam" id="3.40.640.10:FF:000011">
    <property type="entry name" value="Ornithine aminotransferase"/>
    <property type="match status" value="1"/>
</dbReference>
<dbReference type="EMBL" id="NMUH01000086">
    <property type="protein sequence ID" value="MQL71034.1"/>
    <property type="molecule type" value="Genomic_DNA"/>
</dbReference>
<dbReference type="GO" id="GO:0004587">
    <property type="term" value="F:ornithine aminotransferase activity"/>
    <property type="evidence" value="ECO:0007669"/>
    <property type="project" value="UniProtKB-EC"/>
</dbReference>
<evidence type="ECO:0000256" key="6">
    <source>
        <dbReference type="ARBA" id="ARBA00022679"/>
    </source>
</evidence>
<reference evidence="12" key="1">
    <citation type="submission" date="2017-07" db="EMBL/GenBank/DDBJ databases">
        <title>Taro Niue Genome Assembly and Annotation.</title>
        <authorList>
            <person name="Atibalentja N."/>
            <person name="Keating K."/>
            <person name="Fields C.J."/>
        </authorList>
    </citation>
    <scope>NUCLEOTIDE SEQUENCE</scope>
    <source>
        <strain evidence="12">Niue_2</strain>
        <tissue evidence="12">Leaf</tissue>
    </source>
</reference>
<keyword evidence="7 10" id="KW-0663">Pyridoxal phosphate</keyword>
<dbReference type="Proteomes" id="UP000652761">
    <property type="component" value="Unassembled WGS sequence"/>
</dbReference>
<evidence type="ECO:0000313" key="12">
    <source>
        <dbReference type="EMBL" id="MQL71034.1"/>
    </source>
</evidence>
<dbReference type="InterPro" id="IPR010164">
    <property type="entry name" value="Orn_aminotrans"/>
</dbReference>
<feature type="region of interest" description="Disordered" evidence="11">
    <location>
        <begin position="471"/>
        <end position="494"/>
    </location>
</feature>
<dbReference type="GO" id="GO:0005737">
    <property type="term" value="C:cytoplasm"/>
    <property type="evidence" value="ECO:0007669"/>
    <property type="project" value="TreeGrafter"/>
</dbReference>
<dbReference type="GO" id="GO:0042802">
    <property type="term" value="F:identical protein binding"/>
    <property type="evidence" value="ECO:0007669"/>
    <property type="project" value="TreeGrafter"/>
</dbReference>
<sequence>MAAASAVRRPLRCLLKPSLVPARAFSAASQATSQPRWPASPASSRSSEELITMEYQHSAHNYHPIPMVFSQAKGASVWDPEGKKYIDFLSAYSAVNQDGHSGYMASVLQGHCHPKVMEALVEQAGRLTLSSRAFFNDKFPVFAELLARMFGYDMMLPMNTGAEGVETALKLARKWGYEKKNIPNDEAIIVSCCGCFHGRTLGVISMSCDNDAACGFGPLLPGHMKTDFGDIVGLEKLFREHGNKIAAFLFEPIQGEAGVKLPPDGYLKAVRDLCSRYNILMIADEIQTGIGRTGKMLACDWEEIRPDVVILGKALGAGVVPVSAVLADKDIMLCIKPGEHGSTFGGNPLASAVAIASLTVIKDEGLVDRAAELGTELMDQLTKVKTRFPDVIKEVRGRGLLNAVELNDQALSPVSAYDVCMKMKEKGILAKPTHGNIIRLAPPLSISLEELSEAPRVLADVLGIDLPQMQKEKPQTKSAAASQPCHRCGRHMHS</sequence>
<dbReference type="NCBIfam" id="TIGR01885">
    <property type="entry name" value="Orn_aminotrans"/>
    <property type="match status" value="1"/>
</dbReference>
<proteinExistence type="inferred from homology"/>
<dbReference type="GO" id="GO:0030170">
    <property type="term" value="F:pyridoxal phosphate binding"/>
    <property type="evidence" value="ECO:0007669"/>
    <property type="project" value="InterPro"/>
</dbReference>
<dbReference type="InterPro" id="IPR015421">
    <property type="entry name" value="PyrdxlP-dep_Trfase_major"/>
</dbReference>
<name>A0A843TNE1_COLES</name>
<dbReference type="CDD" id="cd00610">
    <property type="entry name" value="OAT_like"/>
    <property type="match status" value="1"/>
</dbReference>
<dbReference type="InterPro" id="IPR005814">
    <property type="entry name" value="Aminotrans_3"/>
</dbReference>